<dbReference type="Proteomes" id="UP000183832">
    <property type="component" value="Unassembled WGS sequence"/>
</dbReference>
<dbReference type="EMBL" id="CVRI01000047">
    <property type="protein sequence ID" value="CRK97960.1"/>
    <property type="molecule type" value="Genomic_DNA"/>
</dbReference>
<proteinExistence type="predicted"/>
<evidence type="ECO:0000256" key="1">
    <source>
        <dbReference type="SAM" id="MobiDB-lite"/>
    </source>
</evidence>
<evidence type="ECO:0000313" key="3">
    <source>
        <dbReference type="Proteomes" id="UP000183832"/>
    </source>
</evidence>
<name>A0A1J1ICK2_9DIPT</name>
<accession>A0A1J1ICK2</accession>
<keyword evidence="3" id="KW-1185">Reference proteome</keyword>
<dbReference type="AlphaFoldDB" id="A0A1J1ICK2"/>
<evidence type="ECO:0000313" key="2">
    <source>
        <dbReference type="EMBL" id="CRK97960.1"/>
    </source>
</evidence>
<feature type="compositionally biased region" description="Basic residues" evidence="1">
    <location>
        <begin position="1"/>
        <end position="14"/>
    </location>
</feature>
<feature type="region of interest" description="Disordered" evidence="1">
    <location>
        <begin position="1"/>
        <end position="27"/>
    </location>
</feature>
<gene>
    <name evidence="2" type="ORF">CLUMA_CG011332</name>
</gene>
<sequence>MKERKKKKITRKMKIGLNRSLSTTGDN</sequence>
<protein>
    <submittedName>
        <fullName evidence="2">CLUMA_CG011332, isoform A</fullName>
    </submittedName>
</protein>
<reference evidence="2 3" key="1">
    <citation type="submission" date="2015-04" db="EMBL/GenBank/DDBJ databases">
        <authorList>
            <person name="Syromyatnikov M.Y."/>
            <person name="Popov V.N."/>
        </authorList>
    </citation>
    <scope>NUCLEOTIDE SEQUENCE [LARGE SCALE GENOMIC DNA]</scope>
</reference>
<organism evidence="2 3">
    <name type="scientific">Clunio marinus</name>
    <dbReference type="NCBI Taxonomy" id="568069"/>
    <lineage>
        <taxon>Eukaryota</taxon>
        <taxon>Metazoa</taxon>
        <taxon>Ecdysozoa</taxon>
        <taxon>Arthropoda</taxon>
        <taxon>Hexapoda</taxon>
        <taxon>Insecta</taxon>
        <taxon>Pterygota</taxon>
        <taxon>Neoptera</taxon>
        <taxon>Endopterygota</taxon>
        <taxon>Diptera</taxon>
        <taxon>Nematocera</taxon>
        <taxon>Chironomoidea</taxon>
        <taxon>Chironomidae</taxon>
        <taxon>Clunio</taxon>
    </lineage>
</organism>